<keyword evidence="4" id="KW-1185">Reference proteome</keyword>
<keyword evidence="2" id="KW-0472">Membrane</keyword>
<evidence type="ECO:0000256" key="2">
    <source>
        <dbReference type="SAM" id="Phobius"/>
    </source>
</evidence>
<dbReference type="EMBL" id="MU853880">
    <property type="protein sequence ID" value="KAK3936538.1"/>
    <property type="molecule type" value="Genomic_DNA"/>
</dbReference>
<protein>
    <submittedName>
        <fullName evidence="3">Uncharacterized protein</fullName>
    </submittedName>
</protein>
<comment type="caution">
    <text evidence="3">The sequence shown here is derived from an EMBL/GenBank/DDBJ whole genome shotgun (WGS) entry which is preliminary data.</text>
</comment>
<feature type="transmembrane region" description="Helical" evidence="2">
    <location>
        <begin position="212"/>
        <end position="232"/>
    </location>
</feature>
<name>A0AAN6N1N0_9PEZI</name>
<proteinExistence type="predicted"/>
<dbReference type="AlphaFoldDB" id="A0AAN6N1N0"/>
<organism evidence="3 4">
    <name type="scientific">Diplogelasinospora grovesii</name>
    <dbReference type="NCBI Taxonomy" id="303347"/>
    <lineage>
        <taxon>Eukaryota</taxon>
        <taxon>Fungi</taxon>
        <taxon>Dikarya</taxon>
        <taxon>Ascomycota</taxon>
        <taxon>Pezizomycotina</taxon>
        <taxon>Sordariomycetes</taxon>
        <taxon>Sordariomycetidae</taxon>
        <taxon>Sordariales</taxon>
        <taxon>Diplogelasinosporaceae</taxon>
        <taxon>Diplogelasinospora</taxon>
    </lineage>
</organism>
<gene>
    <name evidence="3" type="ORF">QBC46DRAFT_26555</name>
</gene>
<feature type="compositionally biased region" description="Low complexity" evidence="1">
    <location>
        <begin position="188"/>
        <end position="207"/>
    </location>
</feature>
<evidence type="ECO:0000313" key="4">
    <source>
        <dbReference type="Proteomes" id="UP001303473"/>
    </source>
</evidence>
<keyword evidence="2" id="KW-1133">Transmembrane helix</keyword>
<dbReference type="Proteomes" id="UP001303473">
    <property type="component" value="Unassembled WGS sequence"/>
</dbReference>
<feature type="compositionally biased region" description="Polar residues" evidence="1">
    <location>
        <begin position="172"/>
        <end position="181"/>
    </location>
</feature>
<feature type="region of interest" description="Disordered" evidence="1">
    <location>
        <begin position="172"/>
        <end position="207"/>
    </location>
</feature>
<keyword evidence="2" id="KW-0812">Transmembrane</keyword>
<sequence length="264" mass="27806">MSITALPPTFTPSPTCFAANNFWAIRTTNRSSDIYLQHGPPLREDPGCYPPLYLPYSTLYYTPGACPSGYTTACSSIIAGEDATQTAQFCCPSAQSFVCANRQTDAISQYARSSWLSSFGCWSSITAAQTFTSVPVVGLSPSQLPVVATSRGMVVAYAIQIRTQAGDASMPTITSTASGTRAANAEVTDASTPSVTPSSDPTPSDTTNGVKVGIGLSIAFGVLVLGMLAWTFSSRTRGSETILMAKSIGWETTEKPEKSDNSKV</sequence>
<reference evidence="4" key="1">
    <citation type="journal article" date="2023" name="Mol. Phylogenet. Evol.">
        <title>Genome-scale phylogeny and comparative genomics of the fungal order Sordariales.</title>
        <authorList>
            <person name="Hensen N."/>
            <person name="Bonometti L."/>
            <person name="Westerberg I."/>
            <person name="Brannstrom I.O."/>
            <person name="Guillou S."/>
            <person name="Cros-Aarteil S."/>
            <person name="Calhoun S."/>
            <person name="Haridas S."/>
            <person name="Kuo A."/>
            <person name="Mondo S."/>
            <person name="Pangilinan J."/>
            <person name="Riley R."/>
            <person name="LaButti K."/>
            <person name="Andreopoulos B."/>
            <person name="Lipzen A."/>
            <person name="Chen C."/>
            <person name="Yan M."/>
            <person name="Daum C."/>
            <person name="Ng V."/>
            <person name="Clum A."/>
            <person name="Steindorff A."/>
            <person name="Ohm R.A."/>
            <person name="Martin F."/>
            <person name="Silar P."/>
            <person name="Natvig D.O."/>
            <person name="Lalanne C."/>
            <person name="Gautier V."/>
            <person name="Ament-Velasquez S.L."/>
            <person name="Kruys A."/>
            <person name="Hutchinson M.I."/>
            <person name="Powell A.J."/>
            <person name="Barry K."/>
            <person name="Miller A.N."/>
            <person name="Grigoriev I.V."/>
            <person name="Debuchy R."/>
            <person name="Gladieux P."/>
            <person name="Hiltunen Thoren M."/>
            <person name="Johannesson H."/>
        </authorList>
    </citation>
    <scope>NUCLEOTIDE SEQUENCE [LARGE SCALE GENOMIC DNA]</scope>
    <source>
        <strain evidence="4">CBS 340.73</strain>
    </source>
</reference>
<accession>A0AAN6N1N0</accession>
<evidence type="ECO:0000313" key="3">
    <source>
        <dbReference type="EMBL" id="KAK3936538.1"/>
    </source>
</evidence>
<evidence type="ECO:0000256" key="1">
    <source>
        <dbReference type="SAM" id="MobiDB-lite"/>
    </source>
</evidence>